<dbReference type="InterPro" id="IPR000270">
    <property type="entry name" value="PB1_dom"/>
</dbReference>
<dbReference type="Pfam" id="PF00564">
    <property type="entry name" value="PB1"/>
    <property type="match status" value="1"/>
</dbReference>
<dbReference type="Gene3D" id="3.10.20.90">
    <property type="entry name" value="Phosphatidylinositol 3-kinase Catalytic Subunit, Chain A, domain 1"/>
    <property type="match status" value="1"/>
</dbReference>
<dbReference type="KEGG" id="rarg:115741425"/>
<feature type="domain" description="PB1" evidence="2">
    <location>
        <begin position="30"/>
        <end position="123"/>
    </location>
</feature>
<dbReference type="Proteomes" id="UP000827889">
    <property type="component" value="Chromosome 6"/>
</dbReference>
<evidence type="ECO:0000256" key="1">
    <source>
        <dbReference type="SAM" id="MobiDB-lite"/>
    </source>
</evidence>
<dbReference type="PANTHER" id="PTHR31066">
    <property type="entry name" value="OS05G0427100 PROTEIN-RELATED"/>
    <property type="match status" value="1"/>
</dbReference>
<feature type="region of interest" description="Disordered" evidence="1">
    <location>
        <begin position="126"/>
        <end position="160"/>
    </location>
</feature>
<dbReference type="OrthoDB" id="1704586at2759"/>
<dbReference type="SMART" id="SM00666">
    <property type="entry name" value="PB1"/>
    <property type="match status" value="1"/>
</dbReference>
<dbReference type="RefSeq" id="XP_030531173.1">
    <property type="nucleotide sequence ID" value="XM_030675313.2"/>
</dbReference>
<reference evidence="4" key="1">
    <citation type="submission" date="2025-08" db="UniProtKB">
        <authorList>
            <consortium name="RefSeq"/>
        </authorList>
    </citation>
    <scope>IDENTIFICATION</scope>
    <source>
        <tissue evidence="4">Leaf</tissue>
    </source>
</reference>
<dbReference type="PANTHER" id="PTHR31066:SF10">
    <property type="entry name" value="OCTICOSAPEPTIDE_PHOX_BEM1P FAMILY PROTEIN"/>
    <property type="match status" value="1"/>
</dbReference>
<dbReference type="CDD" id="cd06410">
    <property type="entry name" value="PB1_UP2"/>
    <property type="match status" value="1"/>
</dbReference>
<organism evidence="3 4">
    <name type="scientific">Rhodamnia argentea</name>
    <dbReference type="NCBI Taxonomy" id="178133"/>
    <lineage>
        <taxon>Eukaryota</taxon>
        <taxon>Viridiplantae</taxon>
        <taxon>Streptophyta</taxon>
        <taxon>Embryophyta</taxon>
        <taxon>Tracheophyta</taxon>
        <taxon>Spermatophyta</taxon>
        <taxon>Magnoliopsida</taxon>
        <taxon>eudicotyledons</taxon>
        <taxon>Gunneridae</taxon>
        <taxon>Pentapetalae</taxon>
        <taxon>rosids</taxon>
        <taxon>malvids</taxon>
        <taxon>Myrtales</taxon>
        <taxon>Myrtaceae</taxon>
        <taxon>Myrtoideae</taxon>
        <taxon>Myrteae</taxon>
        <taxon>Australasian group</taxon>
        <taxon>Rhodamnia</taxon>
    </lineage>
</organism>
<name>A0A8B8PAZ9_9MYRT</name>
<proteinExistence type="predicted"/>
<keyword evidence="3" id="KW-1185">Reference proteome</keyword>
<dbReference type="SUPFAM" id="SSF54277">
    <property type="entry name" value="CAD &amp; PB1 domains"/>
    <property type="match status" value="1"/>
</dbReference>
<gene>
    <name evidence="4" type="primary">LOC115741425</name>
</gene>
<feature type="compositionally biased region" description="Low complexity" evidence="1">
    <location>
        <begin position="139"/>
        <end position="150"/>
    </location>
</feature>
<accession>A0A8B8PAZ9</accession>
<dbReference type="InterPro" id="IPR053198">
    <property type="entry name" value="Gynoecium_Dev_Regulator"/>
</dbReference>
<evidence type="ECO:0000313" key="4">
    <source>
        <dbReference type="RefSeq" id="XP_030531173.1"/>
    </source>
</evidence>
<sequence>MVNQETGSHRSSTATLKFLCSYGGKILPRRPDGRLRYVGGLTRILAVDRSVSCAELMVKLVEFCGFSVAPKCELPGGDLETLVSIKSDEDLANLIEEYDEASLRSRSSSSSPGAPFKIRAVLFEPRSGEQASPPPSPSPSAASSLSSSPHESPRRRIGERSFSPRIVAGVGCRSGSPMIGHHCNFYGPGQPRVPCAAAVHCRRNYCQ</sequence>
<dbReference type="GeneID" id="115741425"/>
<protein>
    <submittedName>
        <fullName evidence="4">Uncharacterized protein LOC115741425</fullName>
    </submittedName>
</protein>
<evidence type="ECO:0000313" key="3">
    <source>
        <dbReference type="Proteomes" id="UP000827889"/>
    </source>
</evidence>
<evidence type="ECO:0000259" key="2">
    <source>
        <dbReference type="SMART" id="SM00666"/>
    </source>
</evidence>
<dbReference type="AlphaFoldDB" id="A0A8B8PAZ9"/>